<dbReference type="EMBL" id="FOLL01000033">
    <property type="protein sequence ID" value="SFC83158.1"/>
    <property type="molecule type" value="Genomic_DNA"/>
</dbReference>
<keyword evidence="3" id="KW-0413">Isomerase</keyword>
<dbReference type="Gene3D" id="2.60.120.10">
    <property type="entry name" value="Jelly Rolls"/>
    <property type="match status" value="1"/>
</dbReference>
<dbReference type="GO" id="GO:0016853">
    <property type="term" value="F:isomerase activity"/>
    <property type="evidence" value="ECO:0007669"/>
    <property type="project" value="UniProtKB-KW"/>
</dbReference>
<dbReference type="Pfam" id="PF07883">
    <property type="entry name" value="Cupin_2"/>
    <property type="match status" value="1"/>
</dbReference>
<reference evidence="3 4" key="1">
    <citation type="submission" date="2016-10" db="EMBL/GenBank/DDBJ databases">
        <authorList>
            <person name="de Groot N.N."/>
        </authorList>
    </citation>
    <scope>NUCLEOTIDE SEQUENCE [LARGE SCALE GENOMIC DNA]</scope>
    <source>
        <strain evidence="3 4">DSM 22900</strain>
    </source>
</reference>
<sequence>MVKDTNNSKHYNWGNLCDGWHLVDSPTLSVIREKMPSGASENLHFHNNAQQFFFILSGMANFEVEGEIFEVHEGQGFHVLPKKKHRILNNKDTVLEFIVISEPKSHGDRINL</sequence>
<proteinExistence type="predicted"/>
<gene>
    <name evidence="3" type="ORF">SAMN05421747_1337</name>
</gene>
<dbReference type="Proteomes" id="UP000199577">
    <property type="component" value="Unassembled WGS sequence"/>
</dbReference>
<name>A0A1I1MJ55_9SPHI</name>
<dbReference type="GO" id="GO:0046872">
    <property type="term" value="F:metal ion binding"/>
    <property type="evidence" value="ECO:0007669"/>
    <property type="project" value="UniProtKB-KW"/>
</dbReference>
<organism evidence="3 4">
    <name type="scientific">Parapedobacter composti</name>
    <dbReference type="NCBI Taxonomy" id="623281"/>
    <lineage>
        <taxon>Bacteria</taxon>
        <taxon>Pseudomonadati</taxon>
        <taxon>Bacteroidota</taxon>
        <taxon>Sphingobacteriia</taxon>
        <taxon>Sphingobacteriales</taxon>
        <taxon>Sphingobacteriaceae</taxon>
        <taxon>Parapedobacter</taxon>
    </lineage>
</organism>
<keyword evidence="4" id="KW-1185">Reference proteome</keyword>
<dbReference type="PANTHER" id="PTHR35848:SF9">
    <property type="entry name" value="SLL1358 PROTEIN"/>
    <property type="match status" value="1"/>
</dbReference>
<dbReference type="STRING" id="623281.SAMN05421747_1337"/>
<dbReference type="InterPro" id="IPR011051">
    <property type="entry name" value="RmlC_Cupin_sf"/>
</dbReference>
<evidence type="ECO:0000259" key="2">
    <source>
        <dbReference type="Pfam" id="PF07883"/>
    </source>
</evidence>
<protein>
    <submittedName>
        <fullName evidence="3">Mannose-6-phosphate isomerase, cupin superfamily</fullName>
    </submittedName>
</protein>
<dbReference type="SUPFAM" id="SSF51182">
    <property type="entry name" value="RmlC-like cupins"/>
    <property type="match status" value="1"/>
</dbReference>
<evidence type="ECO:0000313" key="3">
    <source>
        <dbReference type="EMBL" id="SFC83158.1"/>
    </source>
</evidence>
<evidence type="ECO:0000256" key="1">
    <source>
        <dbReference type="ARBA" id="ARBA00022723"/>
    </source>
</evidence>
<evidence type="ECO:0000313" key="4">
    <source>
        <dbReference type="Proteomes" id="UP000199577"/>
    </source>
</evidence>
<dbReference type="RefSeq" id="WP_090975185.1">
    <property type="nucleotide sequence ID" value="NZ_FOLL01000033.1"/>
</dbReference>
<dbReference type="InterPro" id="IPR051610">
    <property type="entry name" value="GPI/OXD"/>
</dbReference>
<dbReference type="InterPro" id="IPR014710">
    <property type="entry name" value="RmlC-like_jellyroll"/>
</dbReference>
<dbReference type="OrthoDB" id="9806121at2"/>
<keyword evidence="1" id="KW-0479">Metal-binding</keyword>
<dbReference type="PANTHER" id="PTHR35848">
    <property type="entry name" value="OXALATE-BINDING PROTEIN"/>
    <property type="match status" value="1"/>
</dbReference>
<dbReference type="InterPro" id="IPR013096">
    <property type="entry name" value="Cupin_2"/>
</dbReference>
<accession>A0A1I1MJ55</accession>
<dbReference type="AlphaFoldDB" id="A0A1I1MJ55"/>
<feature type="domain" description="Cupin type-2" evidence="2">
    <location>
        <begin position="33"/>
        <end position="100"/>
    </location>
</feature>